<dbReference type="GO" id="GO:0003978">
    <property type="term" value="F:UDP-glucose 4-epimerase activity"/>
    <property type="evidence" value="ECO:0007669"/>
    <property type="project" value="UniProtKB-EC"/>
</dbReference>
<feature type="domain" description="NAD-dependent epimerase/dehydratase" evidence="2">
    <location>
        <begin position="89"/>
        <end position="315"/>
    </location>
</feature>
<dbReference type="InterPro" id="IPR001509">
    <property type="entry name" value="Epimerase_deHydtase"/>
</dbReference>
<accession>A0A6J4MML5</accession>
<evidence type="ECO:0000313" key="3">
    <source>
        <dbReference type="EMBL" id="CAA9363660.1"/>
    </source>
</evidence>
<dbReference type="PANTHER" id="PTHR43245:SF52">
    <property type="entry name" value="NAD-DEPENDENT EPIMERASE_DEHYDRATASE"/>
    <property type="match status" value="1"/>
</dbReference>
<keyword evidence="3" id="KW-0413">Isomerase</keyword>
<dbReference type="InterPro" id="IPR036291">
    <property type="entry name" value="NAD(P)-bd_dom_sf"/>
</dbReference>
<sequence length="432" mass="46459">MGRWSAPLVVPVHLRHRRKEQWRAPVRVVRPAQGPAPVDVAKGCWSGFGHQEAPQAHGEEEAPQAVEEDSRPATPPRQVAPGRDMGRVVLVTGVSQDLGGRLARRISTDPEVSRVVGVDAVPPRQDLAAVRFVRADIRNPVIAKVIAGEDVDTVVHTSVVASAALVGGRTSMKDHNVIGTMQLLAACQRAPGLERLVVKSSAEVYGSSSRDPAMFTEDMTAKRPPQGGYGKDVLEVEGYVRGFSRRRPDVVVTQLRNASTVASYTRSPLGDYLRLNPTPKVIGYDARFQLLHYDDLVAVLHHAALAGVHGTFNVAGDGMLMMSQAIHRLGHRVLPLPRLTLGALGSLVRQSGLGLPDFTPEQLQFLTYGRGLDATRMREVLGFEPRYTTEQALLEFASSVTSPTRVTHPVVLAESLVSGVLAGILAGGGRGG</sequence>
<dbReference type="Pfam" id="PF01370">
    <property type="entry name" value="Epimerase"/>
    <property type="match status" value="1"/>
</dbReference>
<evidence type="ECO:0000259" key="2">
    <source>
        <dbReference type="Pfam" id="PF01370"/>
    </source>
</evidence>
<feature type="region of interest" description="Disordered" evidence="1">
    <location>
        <begin position="44"/>
        <end position="86"/>
    </location>
</feature>
<organism evidence="3">
    <name type="scientific">uncultured Nocardioidaceae bacterium</name>
    <dbReference type="NCBI Taxonomy" id="253824"/>
    <lineage>
        <taxon>Bacteria</taxon>
        <taxon>Bacillati</taxon>
        <taxon>Actinomycetota</taxon>
        <taxon>Actinomycetes</taxon>
        <taxon>Propionibacteriales</taxon>
        <taxon>Nocardioidaceae</taxon>
        <taxon>environmental samples</taxon>
    </lineage>
</organism>
<name>A0A6J4MML5_9ACTN</name>
<dbReference type="AlphaFoldDB" id="A0A6J4MML5"/>
<gene>
    <name evidence="3" type="ORF">AVDCRST_MAG34-2738</name>
</gene>
<dbReference type="SUPFAM" id="SSF51735">
    <property type="entry name" value="NAD(P)-binding Rossmann-fold domains"/>
    <property type="match status" value="1"/>
</dbReference>
<dbReference type="PANTHER" id="PTHR43245">
    <property type="entry name" value="BIFUNCTIONAL POLYMYXIN RESISTANCE PROTEIN ARNA"/>
    <property type="match status" value="1"/>
</dbReference>
<protein>
    <submittedName>
        <fullName evidence="3">UDP-glucose 4-epimerase</fullName>
        <ecNumber evidence="3">5.1.3.2</ecNumber>
    </submittedName>
</protein>
<dbReference type="EMBL" id="CADCUI010000074">
    <property type="protein sequence ID" value="CAA9363660.1"/>
    <property type="molecule type" value="Genomic_DNA"/>
</dbReference>
<evidence type="ECO:0000256" key="1">
    <source>
        <dbReference type="SAM" id="MobiDB-lite"/>
    </source>
</evidence>
<dbReference type="EC" id="5.1.3.2" evidence="3"/>
<proteinExistence type="predicted"/>
<dbReference type="InterPro" id="IPR050177">
    <property type="entry name" value="Lipid_A_modif_metabolic_enz"/>
</dbReference>
<dbReference type="Gene3D" id="3.40.50.720">
    <property type="entry name" value="NAD(P)-binding Rossmann-like Domain"/>
    <property type="match status" value="1"/>
</dbReference>
<reference evidence="3" key="1">
    <citation type="submission" date="2020-02" db="EMBL/GenBank/DDBJ databases">
        <authorList>
            <person name="Meier V. D."/>
        </authorList>
    </citation>
    <scope>NUCLEOTIDE SEQUENCE</scope>
    <source>
        <strain evidence="3">AVDCRST_MAG34</strain>
    </source>
</reference>